<dbReference type="Gene3D" id="1.25.40.20">
    <property type="entry name" value="Ankyrin repeat-containing domain"/>
    <property type="match status" value="4"/>
</dbReference>
<dbReference type="InterPro" id="IPR036770">
    <property type="entry name" value="Ankyrin_rpt-contain_sf"/>
</dbReference>
<proteinExistence type="predicted"/>
<gene>
    <name evidence="2" type="ORF">FIESC28_10097</name>
</gene>
<keyword evidence="1" id="KW-0040">ANK repeat</keyword>
<dbReference type="RefSeq" id="XP_031011717.1">
    <property type="nucleotide sequence ID" value="XM_031164232.1"/>
</dbReference>
<evidence type="ECO:0000313" key="3">
    <source>
        <dbReference type="Proteomes" id="UP000253153"/>
    </source>
</evidence>
<comment type="caution">
    <text evidence="2">The sequence shown here is derived from an EMBL/GenBank/DDBJ whole genome shotgun (WGS) entry which is preliminary data.</text>
</comment>
<dbReference type="OrthoDB" id="20872at2759"/>
<name>A0A366QVI0_9HYPO</name>
<dbReference type="GeneID" id="41999528"/>
<feature type="repeat" description="ANK" evidence="1">
    <location>
        <begin position="716"/>
        <end position="740"/>
    </location>
</feature>
<organism evidence="2 3">
    <name type="scientific">Fusarium coffeatum</name>
    <dbReference type="NCBI Taxonomy" id="231269"/>
    <lineage>
        <taxon>Eukaryota</taxon>
        <taxon>Fungi</taxon>
        <taxon>Dikarya</taxon>
        <taxon>Ascomycota</taxon>
        <taxon>Pezizomycotina</taxon>
        <taxon>Sordariomycetes</taxon>
        <taxon>Hypocreomycetidae</taxon>
        <taxon>Hypocreales</taxon>
        <taxon>Nectriaceae</taxon>
        <taxon>Fusarium</taxon>
        <taxon>Fusarium incarnatum-equiseti species complex</taxon>
    </lineage>
</organism>
<feature type="repeat" description="ANK" evidence="1">
    <location>
        <begin position="559"/>
        <end position="591"/>
    </location>
</feature>
<dbReference type="SMART" id="SM00248">
    <property type="entry name" value="ANK"/>
    <property type="match status" value="10"/>
</dbReference>
<evidence type="ECO:0000313" key="2">
    <source>
        <dbReference type="EMBL" id="RBR08917.1"/>
    </source>
</evidence>
<evidence type="ECO:0000256" key="1">
    <source>
        <dbReference type="PROSITE-ProRule" id="PRU00023"/>
    </source>
</evidence>
<feature type="repeat" description="ANK" evidence="1">
    <location>
        <begin position="526"/>
        <end position="558"/>
    </location>
</feature>
<accession>A0A366QVI0</accession>
<dbReference type="PRINTS" id="PR01415">
    <property type="entry name" value="ANKYRIN"/>
</dbReference>
<reference evidence="2 3" key="1">
    <citation type="submission" date="2018-06" db="EMBL/GenBank/DDBJ databases">
        <title>Fusarium incarnatum-equiseti species complex species 28.</title>
        <authorList>
            <person name="Gardiner D.M."/>
        </authorList>
    </citation>
    <scope>NUCLEOTIDE SEQUENCE [LARGE SCALE GENOMIC DNA]</scope>
    <source>
        <strain evidence="2 3">FIESC_28</strain>
    </source>
</reference>
<feature type="repeat" description="ANK" evidence="1">
    <location>
        <begin position="750"/>
        <end position="782"/>
    </location>
</feature>
<feature type="repeat" description="ANK" evidence="1">
    <location>
        <begin position="650"/>
        <end position="682"/>
    </location>
</feature>
<dbReference type="PROSITE" id="PS50297">
    <property type="entry name" value="ANK_REP_REGION"/>
    <property type="match status" value="6"/>
</dbReference>
<sequence length="920" mass="101677">MEGLQPSGEPMDDVFLRDDPGPTIAEHAAQCQYLLNKYMTMPESVPDPTIMDDQLARFSLWTSNMDVYGPPNVSLDYRLRFSPTAADIVHELLNLICDTLLSLKPIDQRPPQTPSRKRRRLSVHGDLEVTGDDYSNDSDSDIDSEEGNLLKITETIGGTITRLFRLSNAIRKSAKANRARKIELYKDDEEANKAIEELRLYTKCYIEFRFPEAPKALCSTLVEANALRLRRLYYQHSHRRRIDLNVQKPNPIPAPVTVAKVAESNPKVRFADNPLPKPLTVSKIQSPSPAPATNATTARQTAVATLYAEPETEMPRAKSILVNNKLSFPPLPPTQQCPYCGVIIEFKNIAKSSLWQAPSHDPIVFEEEIAYRKHSIEEHGVPETYIAALSNAARRAVIDKVLECPYGDDFQPAEKAGSSTIFSTDALESHVAGHMKEIALLALQKLPTDGDENVENIDSDQPPEDEVTTGSFGITRASMCSILDDDSFDFPDSKDNVDIAGNNVDHRDGQISHGVTKLNLDDKDNLRMSKLRQAVESGDSELIEALVQSGMKVNLRDENGQTALHYAAEMEWMQCIEVLVNHGADPHIIDHSGITPISWAVITGKESATNRLLFEDIAATSADMDSALTWAARLGRIVIAEKIIERVRFVSGTQLQEAAASGETGIVRLLLDNGYDPNRRDDDGWSAIHYAAEQGHLDIVRLLRESGAEVCAISPHGMSPLHCAANGGHASIVNLTLQLGRLEILGLTSHGWTALHHAAYMGHSDVVKLLLEYDPSIATQQDNDGWSALHLAVVRRDLATIRALLDCETQMLLDNNRNTAETWFHGWMGDRDLTFTKSCCCQALTGLRQAVTLSSTPLVELLLKMGHDINGTDSGNRTALYYAVKKPRLAMVKLLIARGADPNILPVGRVSFAKARSTYR</sequence>
<dbReference type="PANTHER" id="PTHR24184:SF11">
    <property type="entry name" value="ANKYRIN REPEAT AND SOCS BOX CONTAINING 3"/>
    <property type="match status" value="1"/>
</dbReference>
<dbReference type="Pfam" id="PF12796">
    <property type="entry name" value="Ank_2"/>
    <property type="match status" value="4"/>
</dbReference>
<dbReference type="Proteomes" id="UP000253153">
    <property type="component" value="Unassembled WGS sequence"/>
</dbReference>
<feature type="repeat" description="ANK" evidence="1">
    <location>
        <begin position="875"/>
        <end position="907"/>
    </location>
</feature>
<feature type="repeat" description="ANK" evidence="1">
    <location>
        <begin position="683"/>
        <end position="715"/>
    </location>
</feature>
<dbReference type="SUPFAM" id="SSF48403">
    <property type="entry name" value="Ankyrin repeat"/>
    <property type="match status" value="2"/>
</dbReference>
<protein>
    <submittedName>
        <fullName evidence="2">Uncharacterized protein</fullName>
    </submittedName>
</protein>
<feature type="repeat" description="ANK" evidence="1">
    <location>
        <begin position="842"/>
        <end position="874"/>
    </location>
</feature>
<dbReference type="InterPro" id="IPR002110">
    <property type="entry name" value="Ankyrin_rpt"/>
</dbReference>
<dbReference type="EMBL" id="QKXC01000276">
    <property type="protein sequence ID" value="RBR08917.1"/>
    <property type="molecule type" value="Genomic_DNA"/>
</dbReference>
<keyword evidence="3" id="KW-1185">Reference proteome</keyword>
<dbReference type="PANTHER" id="PTHR24184">
    <property type="entry name" value="SI:CH211-189E2.2"/>
    <property type="match status" value="1"/>
</dbReference>
<dbReference type="AlphaFoldDB" id="A0A366QVI0"/>
<dbReference type="PROSITE" id="PS50088">
    <property type="entry name" value="ANK_REPEAT"/>
    <property type="match status" value="8"/>
</dbReference>